<dbReference type="SMART" id="SM00418">
    <property type="entry name" value="HTH_ARSR"/>
    <property type="match status" value="1"/>
</dbReference>
<keyword evidence="3" id="KW-1185">Reference proteome</keyword>
<evidence type="ECO:0000313" key="2">
    <source>
        <dbReference type="EMBL" id="OQO91998.1"/>
    </source>
</evidence>
<dbReference type="CDD" id="cd00090">
    <property type="entry name" value="HTH_ARSR"/>
    <property type="match status" value="1"/>
</dbReference>
<dbReference type="EMBL" id="MWIH01000005">
    <property type="protein sequence ID" value="OQO91998.1"/>
    <property type="molecule type" value="Genomic_DNA"/>
</dbReference>
<dbReference type="InterPro" id="IPR036388">
    <property type="entry name" value="WH-like_DNA-bd_sf"/>
</dbReference>
<dbReference type="SUPFAM" id="SSF46785">
    <property type="entry name" value="Winged helix' DNA-binding domain"/>
    <property type="match status" value="1"/>
</dbReference>
<feature type="domain" description="HTH arsR-type" evidence="1">
    <location>
        <begin position="1"/>
        <end position="87"/>
    </location>
</feature>
<reference evidence="2 3" key="1">
    <citation type="submission" date="2017-02" db="EMBL/GenBank/DDBJ databases">
        <title>Draft genome of Saccharomonospora sp. 154.</title>
        <authorList>
            <person name="Alonso-Carmona G.S."/>
            <person name="De La Haba R."/>
            <person name="Vera-Gargallo B."/>
            <person name="Sandoval-Trujillo A.H."/>
            <person name="Ramirez-Duran N."/>
            <person name="Ventosa A."/>
        </authorList>
    </citation>
    <scope>NUCLEOTIDE SEQUENCE [LARGE SCALE GENOMIC DNA]</scope>
    <source>
        <strain evidence="2 3">LRS4.154</strain>
    </source>
</reference>
<sequence>MDRVAGAIADPVRRDILVMLRHRRHSAGEIAASFAISRPAVSRHLRVLRDSGLVRDEVVGRSRLYEIDPRQFTDLVEWLAQFAEPLGWQHRLDALETEVRRTRRERLARDPTANGEEHTA</sequence>
<evidence type="ECO:0000313" key="3">
    <source>
        <dbReference type="Proteomes" id="UP000192591"/>
    </source>
</evidence>
<dbReference type="InterPro" id="IPR001845">
    <property type="entry name" value="HTH_ArsR_DNA-bd_dom"/>
</dbReference>
<dbReference type="PROSITE" id="PS50987">
    <property type="entry name" value="HTH_ARSR_2"/>
    <property type="match status" value="1"/>
</dbReference>
<dbReference type="Gene3D" id="1.10.10.10">
    <property type="entry name" value="Winged helix-like DNA-binding domain superfamily/Winged helix DNA-binding domain"/>
    <property type="match status" value="1"/>
</dbReference>
<dbReference type="GO" id="GO:0003700">
    <property type="term" value="F:DNA-binding transcription factor activity"/>
    <property type="evidence" value="ECO:0007669"/>
    <property type="project" value="InterPro"/>
</dbReference>
<dbReference type="PRINTS" id="PR00778">
    <property type="entry name" value="HTHARSR"/>
</dbReference>
<organism evidence="2 3">
    <name type="scientific">Saccharomonospora piscinae</name>
    <dbReference type="NCBI Taxonomy" id="687388"/>
    <lineage>
        <taxon>Bacteria</taxon>
        <taxon>Bacillati</taxon>
        <taxon>Actinomycetota</taxon>
        <taxon>Actinomycetes</taxon>
        <taxon>Pseudonocardiales</taxon>
        <taxon>Pseudonocardiaceae</taxon>
        <taxon>Saccharomonospora</taxon>
    </lineage>
</organism>
<dbReference type="InterPro" id="IPR036390">
    <property type="entry name" value="WH_DNA-bd_sf"/>
</dbReference>
<dbReference type="STRING" id="1962155.B1813_06875"/>
<dbReference type="Pfam" id="PF01022">
    <property type="entry name" value="HTH_5"/>
    <property type="match status" value="1"/>
</dbReference>
<evidence type="ECO:0000259" key="1">
    <source>
        <dbReference type="PROSITE" id="PS50987"/>
    </source>
</evidence>
<dbReference type="PANTHER" id="PTHR38600">
    <property type="entry name" value="TRANSCRIPTIONAL REGULATORY PROTEIN"/>
    <property type="match status" value="1"/>
</dbReference>
<protein>
    <submittedName>
        <fullName evidence="2">Transcriptional regulator</fullName>
    </submittedName>
</protein>
<dbReference type="InterPro" id="IPR011991">
    <property type="entry name" value="ArsR-like_HTH"/>
</dbReference>
<gene>
    <name evidence="2" type="ORF">B1813_06875</name>
</gene>
<dbReference type="Proteomes" id="UP000192591">
    <property type="component" value="Unassembled WGS sequence"/>
</dbReference>
<comment type="caution">
    <text evidence="2">The sequence shown here is derived from an EMBL/GenBank/DDBJ whole genome shotgun (WGS) entry which is preliminary data.</text>
</comment>
<accession>A0A1V9A4M8</accession>
<dbReference type="NCBIfam" id="NF033788">
    <property type="entry name" value="HTH_metalloreg"/>
    <property type="match status" value="1"/>
</dbReference>
<dbReference type="PANTHER" id="PTHR38600:SF2">
    <property type="entry name" value="SLL0088 PROTEIN"/>
    <property type="match status" value="1"/>
</dbReference>
<name>A0A1V9A4M8_SACPI</name>
<dbReference type="RefSeq" id="WP_081191133.1">
    <property type="nucleotide sequence ID" value="NZ_MWIH01000005.1"/>
</dbReference>
<proteinExistence type="predicted"/>
<dbReference type="AlphaFoldDB" id="A0A1V9A4M8"/>